<keyword evidence="2" id="KW-0812">Transmembrane</keyword>
<dbReference type="AlphaFoldDB" id="A0AA88E966"/>
<dbReference type="Proteomes" id="UP001187192">
    <property type="component" value="Unassembled WGS sequence"/>
</dbReference>
<keyword evidence="2" id="KW-0472">Membrane</keyword>
<evidence type="ECO:0000313" key="3">
    <source>
        <dbReference type="EMBL" id="GMN68620.1"/>
    </source>
</evidence>
<feature type="transmembrane region" description="Helical" evidence="2">
    <location>
        <begin position="12"/>
        <end position="29"/>
    </location>
</feature>
<evidence type="ECO:0000256" key="1">
    <source>
        <dbReference type="SAM" id="MobiDB-lite"/>
    </source>
</evidence>
<gene>
    <name evidence="3" type="ORF">TIFTF001_037675</name>
</gene>
<name>A0AA88E966_FICCA</name>
<reference evidence="3" key="1">
    <citation type="submission" date="2023-07" db="EMBL/GenBank/DDBJ databases">
        <title>draft genome sequence of fig (Ficus carica).</title>
        <authorList>
            <person name="Takahashi T."/>
            <person name="Nishimura K."/>
        </authorList>
    </citation>
    <scope>NUCLEOTIDE SEQUENCE</scope>
</reference>
<feature type="compositionally biased region" description="Basic and acidic residues" evidence="1">
    <location>
        <begin position="107"/>
        <end position="118"/>
    </location>
</feature>
<organism evidence="3 4">
    <name type="scientific">Ficus carica</name>
    <name type="common">Common fig</name>
    <dbReference type="NCBI Taxonomy" id="3494"/>
    <lineage>
        <taxon>Eukaryota</taxon>
        <taxon>Viridiplantae</taxon>
        <taxon>Streptophyta</taxon>
        <taxon>Embryophyta</taxon>
        <taxon>Tracheophyta</taxon>
        <taxon>Spermatophyta</taxon>
        <taxon>Magnoliopsida</taxon>
        <taxon>eudicotyledons</taxon>
        <taxon>Gunneridae</taxon>
        <taxon>Pentapetalae</taxon>
        <taxon>rosids</taxon>
        <taxon>fabids</taxon>
        <taxon>Rosales</taxon>
        <taxon>Moraceae</taxon>
        <taxon>Ficeae</taxon>
        <taxon>Ficus</taxon>
    </lineage>
</organism>
<keyword evidence="2" id="KW-1133">Transmembrane helix</keyword>
<proteinExistence type="predicted"/>
<comment type="caution">
    <text evidence="3">The sequence shown here is derived from an EMBL/GenBank/DDBJ whole genome shotgun (WGS) entry which is preliminary data.</text>
</comment>
<keyword evidence="4" id="KW-1185">Reference proteome</keyword>
<evidence type="ECO:0000313" key="4">
    <source>
        <dbReference type="Proteomes" id="UP001187192"/>
    </source>
</evidence>
<evidence type="ECO:0000256" key="2">
    <source>
        <dbReference type="SAM" id="Phobius"/>
    </source>
</evidence>
<accession>A0AA88E966</accession>
<dbReference type="EMBL" id="BTGU01000658">
    <property type="protein sequence ID" value="GMN68620.1"/>
    <property type="molecule type" value="Genomic_DNA"/>
</dbReference>
<protein>
    <submittedName>
        <fullName evidence="3">Uncharacterized protein</fullName>
    </submittedName>
</protein>
<sequence>MGAATLMGVSQKHLVVMVMVAAVILFNVVNDCTASAGISLNSTDSIVMDRLVDDLEFLMDSETARRVLVNLKGVTQKYVGSKNTPADCDRGGKYIGSCIGPKNQGGKKGDTRDVYKKP</sequence>
<feature type="region of interest" description="Disordered" evidence="1">
    <location>
        <begin position="98"/>
        <end position="118"/>
    </location>
</feature>